<dbReference type="OrthoDB" id="9758917at2"/>
<keyword evidence="9" id="KW-1185">Reference proteome</keyword>
<dbReference type="Pfam" id="PF13180">
    <property type="entry name" value="PDZ_2"/>
    <property type="match status" value="1"/>
</dbReference>
<dbReference type="Gene3D" id="2.30.42.10">
    <property type="match status" value="1"/>
</dbReference>
<accession>A0A3E3HZS5</accession>
<dbReference type="Proteomes" id="UP000260812">
    <property type="component" value="Unassembled WGS sequence"/>
</dbReference>
<dbReference type="PANTHER" id="PTHR43343">
    <property type="entry name" value="PEPTIDASE S12"/>
    <property type="match status" value="1"/>
</dbReference>
<keyword evidence="5" id="KW-0812">Transmembrane</keyword>
<evidence type="ECO:0000313" key="7">
    <source>
        <dbReference type="EMBL" id="RGE57241.1"/>
    </source>
</evidence>
<dbReference type="GO" id="GO:0006508">
    <property type="term" value="P:proteolysis"/>
    <property type="evidence" value="ECO:0007669"/>
    <property type="project" value="UniProtKB-KW"/>
</dbReference>
<feature type="compositionally biased region" description="Basic residues" evidence="4">
    <location>
        <begin position="44"/>
        <end position="55"/>
    </location>
</feature>
<sequence>MGQNGQPHGSYSGYGSYQSQQGNYQYGSTFSNNDYGAAPGGGRQGKKHKEKKPRKPMNPLMKKVIAVVVCGVFFGVCAGVSFLAVNSLGNDKQPKEITQATADGAENAQDTQESGAANDSGIKSTVTQGTSSAVVTDVTKVVEATMPSIVSITNQMIISGTDFWGQNMEQEQEAAGSGIIIGENDKELLVVTNYHVVADSTKLSVKFIDDEVVEAQIKGTSPSMDLAVIAVKLEDINSSTKGSIAIATMGDSDTLKVGEPVIAIGNALGYGQSVTTGVVSALNRTLEVSETGTSNALIQTDAAINPGNSGGALLDIKGQVIGINSNKIGGSTIEGMGYAIPISSAKPIIEELMNRETKEKVDESNRGFLGISCINVTKAMGEAYGMPEGIYVAQVYPATGADNAGLVKGDIITGFAGATVTTQDDLTNSMQYYAVGDTVELTIMRGNPTEGYQEQKVNVTLTSQEAMNTSGRN</sequence>
<dbReference type="Proteomes" id="UP000261166">
    <property type="component" value="Unassembled WGS sequence"/>
</dbReference>
<gene>
    <name evidence="8" type="ORF">DWY69_09895</name>
    <name evidence="7" type="ORF">DXC51_20440</name>
</gene>
<keyword evidence="2" id="KW-0645">Protease</keyword>
<evidence type="ECO:0000256" key="4">
    <source>
        <dbReference type="SAM" id="MobiDB-lite"/>
    </source>
</evidence>
<dbReference type="InterPro" id="IPR001478">
    <property type="entry name" value="PDZ"/>
</dbReference>
<evidence type="ECO:0000313" key="8">
    <source>
        <dbReference type="EMBL" id="RGE72255.1"/>
    </source>
</evidence>
<dbReference type="SUPFAM" id="SSF50156">
    <property type="entry name" value="PDZ domain-like"/>
    <property type="match status" value="1"/>
</dbReference>
<feature type="region of interest" description="Disordered" evidence="4">
    <location>
        <begin position="23"/>
        <end position="57"/>
    </location>
</feature>
<feature type="domain" description="PDZ" evidence="6">
    <location>
        <begin position="358"/>
        <end position="447"/>
    </location>
</feature>
<evidence type="ECO:0000256" key="1">
    <source>
        <dbReference type="ARBA" id="ARBA00010541"/>
    </source>
</evidence>
<evidence type="ECO:0000256" key="2">
    <source>
        <dbReference type="ARBA" id="ARBA00022670"/>
    </source>
</evidence>
<keyword evidence="5" id="KW-0472">Membrane</keyword>
<reference evidence="7 10" key="1">
    <citation type="submission" date="2018-08" db="EMBL/GenBank/DDBJ databases">
        <title>A genome reference for cultivated species of the human gut microbiota.</title>
        <authorList>
            <person name="Zou Y."/>
            <person name="Xue W."/>
            <person name="Luo G."/>
        </authorList>
    </citation>
    <scope>NUCLEOTIDE SEQUENCE [LARGE SCALE GENOMIC DNA]</scope>
    <source>
        <strain evidence="8 10">AF26-4BH</strain>
        <strain evidence="7">TF05-5AC</strain>
    </source>
</reference>
<evidence type="ECO:0000256" key="3">
    <source>
        <dbReference type="ARBA" id="ARBA00022801"/>
    </source>
</evidence>
<proteinExistence type="inferred from homology"/>
<dbReference type="Pfam" id="PF13365">
    <property type="entry name" value="Trypsin_2"/>
    <property type="match status" value="1"/>
</dbReference>
<comment type="caution">
    <text evidence="7">The sequence shown here is derived from an EMBL/GenBank/DDBJ whole genome shotgun (WGS) entry which is preliminary data.</text>
</comment>
<dbReference type="InterPro" id="IPR001940">
    <property type="entry name" value="Peptidase_S1C"/>
</dbReference>
<protein>
    <submittedName>
        <fullName evidence="7">PDZ domain-containing protein</fullName>
    </submittedName>
</protein>
<dbReference type="PRINTS" id="PR00834">
    <property type="entry name" value="PROTEASES2C"/>
</dbReference>
<dbReference type="InterPro" id="IPR043504">
    <property type="entry name" value="Peptidase_S1_PA_chymotrypsin"/>
</dbReference>
<keyword evidence="5" id="KW-1133">Transmembrane helix</keyword>
<evidence type="ECO:0000313" key="10">
    <source>
        <dbReference type="Proteomes" id="UP000261166"/>
    </source>
</evidence>
<dbReference type="PANTHER" id="PTHR43343:SF3">
    <property type="entry name" value="PROTEASE DO-LIKE 8, CHLOROPLASTIC"/>
    <property type="match status" value="1"/>
</dbReference>
<name>A0A3E3HZS5_9FIRM</name>
<dbReference type="InterPro" id="IPR036034">
    <property type="entry name" value="PDZ_sf"/>
</dbReference>
<dbReference type="SUPFAM" id="SSF50494">
    <property type="entry name" value="Trypsin-like serine proteases"/>
    <property type="match status" value="1"/>
</dbReference>
<dbReference type="PROSITE" id="PS50106">
    <property type="entry name" value="PDZ"/>
    <property type="match status" value="1"/>
</dbReference>
<feature type="compositionally biased region" description="Polar residues" evidence="4">
    <location>
        <begin position="108"/>
        <end position="126"/>
    </location>
</feature>
<comment type="similarity">
    <text evidence="1">Belongs to the peptidase S1C family.</text>
</comment>
<dbReference type="InterPro" id="IPR051201">
    <property type="entry name" value="Chloro_Bact_Ser_Proteases"/>
</dbReference>
<dbReference type="AlphaFoldDB" id="A0A3E3HZS5"/>
<feature type="transmembrane region" description="Helical" evidence="5">
    <location>
        <begin position="64"/>
        <end position="85"/>
    </location>
</feature>
<dbReference type="InterPro" id="IPR009003">
    <property type="entry name" value="Peptidase_S1_PA"/>
</dbReference>
<feature type="region of interest" description="Disordered" evidence="4">
    <location>
        <begin position="104"/>
        <end position="126"/>
    </location>
</feature>
<evidence type="ECO:0000313" key="9">
    <source>
        <dbReference type="Proteomes" id="UP000260812"/>
    </source>
</evidence>
<keyword evidence="3" id="KW-0378">Hydrolase</keyword>
<evidence type="ECO:0000256" key="5">
    <source>
        <dbReference type="SAM" id="Phobius"/>
    </source>
</evidence>
<dbReference type="EMBL" id="QVLU01000007">
    <property type="protein sequence ID" value="RGE72255.1"/>
    <property type="molecule type" value="Genomic_DNA"/>
</dbReference>
<dbReference type="SMART" id="SM00228">
    <property type="entry name" value="PDZ"/>
    <property type="match status" value="1"/>
</dbReference>
<dbReference type="Gene3D" id="2.40.10.10">
    <property type="entry name" value="Trypsin-like serine proteases"/>
    <property type="match status" value="2"/>
</dbReference>
<evidence type="ECO:0000259" key="6">
    <source>
        <dbReference type="PROSITE" id="PS50106"/>
    </source>
</evidence>
<dbReference type="EMBL" id="QVLV01000017">
    <property type="protein sequence ID" value="RGE57241.1"/>
    <property type="molecule type" value="Genomic_DNA"/>
</dbReference>
<dbReference type="GO" id="GO:0004252">
    <property type="term" value="F:serine-type endopeptidase activity"/>
    <property type="evidence" value="ECO:0007669"/>
    <property type="project" value="InterPro"/>
</dbReference>
<organism evidence="7 9">
    <name type="scientific">Eisenbergiella massiliensis</name>
    <dbReference type="NCBI Taxonomy" id="1720294"/>
    <lineage>
        <taxon>Bacteria</taxon>
        <taxon>Bacillati</taxon>
        <taxon>Bacillota</taxon>
        <taxon>Clostridia</taxon>
        <taxon>Lachnospirales</taxon>
        <taxon>Lachnospiraceae</taxon>
        <taxon>Eisenbergiella</taxon>
    </lineage>
</organism>